<sequence length="109" mass="13004">MLIYSQFREEILGCKIEAAPDEWDRTYGVDFYIKVNNNYIGIQIKPISSGQSINQYQWEEMHRKNHERFKNDFRGNVFFVYSVKGSGKKKKIYNTEVIDQIIEEIDRLS</sequence>
<keyword evidence="1" id="KW-0540">Nuclease</keyword>
<name>A0A8J6N7T1_9BACT</name>
<organism evidence="1 2">
    <name type="scientific">Candidatus Desulfaltia bathyphila</name>
    <dbReference type="NCBI Taxonomy" id="2841697"/>
    <lineage>
        <taxon>Bacteria</taxon>
        <taxon>Pseudomonadati</taxon>
        <taxon>Thermodesulfobacteriota</taxon>
        <taxon>Desulfobacteria</taxon>
        <taxon>Desulfobacterales</taxon>
        <taxon>Desulfobacterales incertae sedis</taxon>
        <taxon>Candidatus Desulfaltia</taxon>
    </lineage>
</organism>
<dbReference type="GO" id="GO:0009036">
    <property type="term" value="F:type II site-specific deoxyribonuclease activity"/>
    <property type="evidence" value="ECO:0007669"/>
    <property type="project" value="InterPro"/>
</dbReference>
<dbReference type="InterPro" id="IPR019068">
    <property type="entry name" value="Restrct_endonuc_II_MjaI"/>
</dbReference>
<dbReference type="GO" id="GO:0003677">
    <property type="term" value="F:DNA binding"/>
    <property type="evidence" value="ECO:0007669"/>
    <property type="project" value="InterPro"/>
</dbReference>
<evidence type="ECO:0000313" key="2">
    <source>
        <dbReference type="Proteomes" id="UP000603545"/>
    </source>
</evidence>
<dbReference type="GO" id="GO:0009307">
    <property type="term" value="P:DNA restriction-modification system"/>
    <property type="evidence" value="ECO:0007669"/>
    <property type="project" value="InterPro"/>
</dbReference>
<dbReference type="AlphaFoldDB" id="A0A8J6N7T1"/>
<dbReference type="EMBL" id="JACNLL010000071">
    <property type="protein sequence ID" value="MBC8199953.1"/>
    <property type="molecule type" value="Genomic_DNA"/>
</dbReference>
<dbReference type="Proteomes" id="UP000603545">
    <property type="component" value="Unassembled WGS sequence"/>
</dbReference>
<evidence type="ECO:0000313" key="1">
    <source>
        <dbReference type="EMBL" id="MBC8199953.1"/>
    </source>
</evidence>
<keyword evidence="1" id="KW-0255">Endonuclease</keyword>
<reference evidence="1 2" key="1">
    <citation type="submission" date="2020-08" db="EMBL/GenBank/DDBJ databases">
        <title>Bridging the membrane lipid divide: bacteria of the FCB group superphylum have the potential to synthesize archaeal ether lipids.</title>
        <authorList>
            <person name="Villanueva L."/>
            <person name="Von Meijenfeldt F.A.B."/>
            <person name="Westbye A.B."/>
            <person name="Yadav S."/>
            <person name="Hopmans E.C."/>
            <person name="Dutilh B.E."/>
            <person name="Sinninghe Damste J.S."/>
        </authorList>
    </citation>
    <scope>NUCLEOTIDE SEQUENCE [LARGE SCALE GENOMIC DNA]</scope>
    <source>
        <strain evidence="1">NIOZ-UU82</strain>
    </source>
</reference>
<protein>
    <submittedName>
        <fullName evidence="1">MjaI family restriction endonuclease</fullName>
    </submittedName>
</protein>
<proteinExistence type="predicted"/>
<gene>
    <name evidence="1" type="ORF">H8E80_07920</name>
</gene>
<accession>A0A8J6N7T1</accession>
<keyword evidence="1" id="KW-0378">Hydrolase</keyword>
<comment type="caution">
    <text evidence="1">The sequence shown here is derived from an EMBL/GenBank/DDBJ whole genome shotgun (WGS) entry which is preliminary data.</text>
</comment>
<dbReference type="Pfam" id="PF09568">
    <property type="entry name" value="RE_MjaI"/>
    <property type="match status" value="1"/>
</dbReference>